<proteinExistence type="predicted"/>
<sequence length="487" mass="54259">MPRSGPAAWAAAPAGGAAILPQRTSTHSWRRPERTPGRSPSSRRERTSASWKKNSGEKPEARAPLQPSAPHRTDLHCTDLHCTALHRAPRRSPQTGGERRGTQPRLLLHVVLQVRGGVHLRTVQHRAQDGRAAELLHRLVDRLHRRDVGPDHHDHPVHLVTEDGRVGEGQRGRQVDVHLLEVLPHRLEELLHPGAGQHLGGLLRRAARRDDRQPRAVEAPDDVPDLALTGQQLRQAGLAANAQHRAHLAATQVRVDEQDAPLGVRPGRRQRQVDRRHRLALAWHGRGQRDDPHGLHFAKPLQPVVQAAVLLRRGRSRCRQRHHPAIHCIGVSRRFVHSRKEVARPLYCLIHNLSPPSFFQPQLSVVGEEIPLRVWDVGINTRFSVLPCIFGTTARTGRVSRWRSSWPSRMLSSRISRTTPVRTPRPRATSSVMSNPPKRSGLAGTAGTPAGEMTLNKLWAVLASSPSASSASTRRDTTLWYFVRAIS</sequence>
<feature type="compositionally biased region" description="Low complexity" evidence="1">
    <location>
        <begin position="413"/>
        <end position="431"/>
    </location>
</feature>
<evidence type="ECO:0000313" key="3">
    <source>
        <dbReference type="Proteomes" id="UP000032702"/>
    </source>
</evidence>
<feature type="region of interest" description="Disordered" evidence="1">
    <location>
        <begin position="1"/>
        <end position="74"/>
    </location>
</feature>
<feature type="compositionally biased region" description="Low complexity" evidence="1">
    <location>
        <begin position="1"/>
        <end position="18"/>
    </location>
</feature>
<protein>
    <submittedName>
        <fullName evidence="2">Uncharacterized protein</fullName>
    </submittedName>
</protein>
<reference evidence="2 3" key="1">
    <citation type="submission" date="2006-04" db="EMBL/GenBank/DDBJ databases">
        <authorList>
            <person name="Nierman W.C."/>
        </authorList>
    </citation>
    <scope>NUCLEOTIDE SEQUENCE [LARGE SCALE GENOMIC DNA]</scope>
    <source>
        <strain evidence="2 3">DW4/3-1</strain>
    </source>
</reference>
<accession>Q098D7</accession>
<gene>
    <name evidence="2" type="ORF">STIAU_5064</name>
</gene>
<comment type="caution">
    <text evidence="2">The sequence shown here is derived from an EMBL/GenBank/DDBJ whole genome shotgun (WGS) entry which is preliminary data.</text>
</comment>
<name>Q098D7_STIAD</name>
<organism evidence="2 3">
    <name type="scientific">Stigmatella aurantiaca (strain DW4/3-1)</name>
    <dbReference type="NCBI Taxonomy" id="378806"/>
    <lineage>
        <taxon>Bacteria</taxon>
        <taxon>Pseudomonadati</taxon>
        <taxon>Myxococcota</taxon>
        <taxon>Myxococcia</taxon>
        <taxon>Myxococcales</taxon>
        <taxon>Cystobacterineae</taxon>
        <taxon>Archangiaceae</taxon>
        <taxon>Stigmatella</taxon>
    </lineage>
</organism>
<evidence type="ECO:0000313" key="2">
    <source>
        <dbReference type="EMBL" id="EAU68064.1"/>
    </source>
</evidence>
<dbReference type="Proteomes" id="UP000032702">
    <property type="component" value="Unassembled WGS sequence"/>
</dbReference>
<dbReference type="EMBL" id="AAMD01000022">
    <property type="protein sequence ID" value="EAU68064.1"/>
    <property type="molecule type" value="Genomic_DNA"/>
</dbReference>
<feature type="compositionally biased region" description="Basic and acidic residues" evidence="1">
    <location>
        <begin position="30"/>
        <end position="47"/>
    </location>
</feature>
<feature type="region of interest" description="Disordered" evidence="1">
    <location>
        <begin position="413"/>
        <end position="447"/>
    </location>
</feature>
<evidence type="ECO:0000256" key="1">
    <source>
        <dbReference type="SAM" id="MobiDB-lite"/>
    </source>
</evidence>
<dbReference type="AlphaFoldDB" id="Q098D7"/>